<feature type="transmembrane region" description="Helical" evidence="5">
    <location>
        <begin position="23"/>
        <end position="40"/>
    </location>
</feature>
<feature type="transmembrane region" description="Helical" evidence="5">
    <location>
        <begin position="121"/>
        <end position="141"/>
    </location>
</feature>
<dbReference type="GO" id="GO:0016020">
    <property type="term" value="C:membrane"/>
    <property type="evidence" value="ECO:0007669"/>
    <property type="project" value="UniProtKB-SubCell"/>
</dbReference>
<keyword evidence="8" id="KW-1185">Reference proteome</keyword>
<dbReference type="OrthoDB" id="673785at2"/>
<feature type="transmembrane region" description="Helical" evidence="5">
    <location>
        <begin position="47"/>
        <end position="69"/>
    </location>
</feature>
<reference evidence="7 8" key="1">
    <citation type="submission" date="2018-05" db="EMBL/GenBank/DDBJ databases">
        <title>Genome sequencing of Flavobacterium sp. HYN0056.</title>
        <authorList>
            <person name="Yi H."/>
            <person name="Baek C."/>
        </authorList>
    </citation>
    <scope>NUCLEOTIDE SEQUENCE [LARGE SCALE GENOMIC DNA]</scope>
    <source>
        <strain evidence="7 8">HYN0056</strain>
    </source>
</reference>
<evidence type="ECO:0000259" key="6">
    <source>
        <dbReference type="Pfam" id="PF07291"/>
    </source>
</evidence>
<dbReference type="Pfam" id="PF07291">
    <property type="entry name" value="MauE"/>
    <property type="match status" value="1"/>
</dbReference>
<name>A0A2S1YL89_9FLAO</name>
<evidence type="ECO:0000256" key="2">
    <source>
        <dbReference type="ARBA" id="ARBA00022692"/>
    </source>
</evidence>
<dbReference type="AlphaFoldDB" id="A0A2S1YL89"/>
<dbReference type="KEGG" id="fcr:HYN56_11480"/>
<gene>
    <name evidence="7" type="ORF">HYN56_11480</name>
</gene>
<keyword evidence="2 5" id="KW-0812">Transmembrane</keyword>
<proteinExistence type="predicted"/>
<comment type="subcellular location">
    <subcellularLocation>
        <location evidence="1">Membrane</location>
        <topology evidence="1">Multi-pass membrane protein</topology>
    </subcellularLocation>
</comment>
<evidence type="ECO:0000256" key="5">
    <source>
        <dbReference type="SAM" id="Phobius"/>
    </source>
</evidence>
<dbReference type="EMBL" id="CP029255">
    <property type="protein sequence ID" value="AWK04812.1"/>
    <property type="molecule type" value="Genomic_DNA"/>
</dbReference>
<evidence type="ECO:0000256" key="1">
    <source>
        <dbReference type="ARBA" id="ARBA00004141"/>
    </source>
</evidence>
<keyword evidence="4 5" id="KW-0472">Membrane</keyword>
<sequence length="473" mass="54108">MDFQHFKIELGQSPLLSAFADQFSVFVPVLEIIICVLLLIPRFKLVGLFAAYGLMVMFTAYIFIILHYTSFVPCSCGGVLGKMSWNAHLAFNVVFIFLGIAAILLSANFDKQDIRTSYRKSFIWIFSIAFSGTAAVIFLFICSERIMHYENPFIRRYPRHAAMFRNELDLKYNSYYFAGTSGGRIYLGNSTAPLQLFSVDKNLGNQKVDRIIFNGGKILFHRPTVRVQNHYFYLTDGTVPVIFRGSSKDWTLNKKFNGLPYFDQALPMDSSRIVLRSNKGNDLANILGVFDNDNGRLNYNERLLQKQLDGVFDTDGRLLYDETTQKIVYVYFYRNQFIAAGKDAELISRSRTIDTTSHARLKVSYVKNSTERKMSAPPYIVNAGAAVYGNLLFIHSKVRGKFQDETTWNQAFIIDVYDISRQAYIMSFPIYKIKDEKLKNIMATGDHLYAIIGNSLVVYDFKAILKKEMKSAE</sequence>
<evidence type="ECO:0000256" key="3">
    <source>
        <dbReference type="ARBA" id="ARBA00022989"/>
    </source>
</evidence>
<feature type="transmembrane region" description="Helical" evidence="5">
    <location>
        <begin position="89"/>
        <end position="109"/>
    </location>
</feature>
<feature type="domain" description="Methylamine utilisation protein MauE" evidence="6">
    <location>
        <begin position="2"/>
        <end position="104"/>
    </location>
</feature>
<evidence type="ECO:0000256" key="4">
    <source>
        <dbReference type="ARBA" id="ARBA00023136"/>
    </source>
</evidence>
<accession>A0A2S1YL89</accession>
<evidence type="ECO:0000313" key="8">
    <source>
        <dbReference type="Proteomes" id="UP000245250"/>
    </source>
</evidence>
<dbReference type="Proteomes" id="UP000245250">
    <property type="component" value="Chromosome"/>
</dbReference>
<organism evidence="7 8">
    <name type="scientific">Flavobacterium crocinum</name>
    <dbReference type="NCBI Taxonomy" id="2183896"/>
    <lineage>
        <taxon>Bacteria</taxon>
        <taxon>Pseudomonadati</taxon>
        <taxon>Bacteroidota</taxon>
        <taxon>Flavobacteriia</taxon>
        <taxon>Flavobacteriales</taxon>
        <taxon>Flavobacteriaceae</taxon>
        <taxon>Flavobacterium</taxon>
    </lineage>
</organism>
<dbReference type="InterPro" id="IPR009908">
    <property type="entry name" value="Methylamine_util_MauE"/>
</dbReference>
<dbReference type="GO" id="GO:0030416">
    <property type="term" value="P:methylamine metabolic process"/>
    <property type="evidence" value="ECO:0007669"/>
    <property type="project" value="InterPro"/>
</dbReference>
<keyword evidence="3 5" id="KW-1133">Transmembrane helix</keyword>
<evidence type="ECO:0000313" key="7">
    <source>
        <dbReference type="EMBL" id="AWK04812.1"/>
    </source>
</evidence>
<protein>
    <recommendedName>
        <fullName evidence="6">Methylamine utilisation protein MauE domain-containing protein</fullName>
    </recommendedName>
</protein>